<comment type="subunit">
    <text evidence="2 4">Homodimer.</text>
</comment>
<dbReference type="GO" id="GO:0009699">
    <property type="term" value="P:phenylpropanoid biosynthetic process"/>
    <property type="evidence" value="ECO:0007669"/>
    <property type="project" value="UniProtKB-ARBA"/>
</dbReference>
<evidence type="ECO:0000256" key="2">
    <source>
        <dbReference type="ARBA" id="ARBA00011738"/>
    </source>
</evidence>
<evidence type="ECO:0000313" key="5">
    <source>
        <dbReference type="EnsemblPlants" id="AUR62035964-RA:cds"/>
    </source>
</evidence>
<evidence type="ECO:0000256" key="3">
    <source>
        <dbReference type="ARBA" id="ARBA00022525"/>
    </source>
</evidence>
<dbReference type="AlphaFoldDB" id="A0A803MVN7"/>
<evidence type="ECO:0000256" key="4">
    <source>
        <dbReference type="RuleBase" id="RU363099"/>
    </source>
</evidence>
<reference evidence="5" key="1">
    <citation type="journal article" date="2017" name="Nature">
        <title>The genome of Chenopodium quinoa.</title>
        <authorList>
            <person name="Jarvis D.E."/>
            <person name="Ho Y.S."/>
            <person name="Lightfoot D.J."/>
            <person name="Schmoeckel S.M."/>
            <person name="Li B."/>
            <person name="Borm T.J.A."/>
            <person name="Ohyanagi H."/>
            <person name="Mineta K."/>
            <person name="Michell C.T."/>
            <person name="Saber N."/>
            <person name="Kharbatia N.M."/>
            <person name="Rupper R.R."/>
            <person name="Sharp A.R."/>
            <person name="Dally N."/>
            <person name="Boughton B.A."/>
            <person name="Woo Y.H."/>
            <person name="Gao G."/>
            <person name="Schijlen E.G.W.M."/>
            <person name="Guo X."/>
            <person name="Momin A.A."/>
            <person name="Negrao S."/>
            <person name="Al-Babili S."/>
            <person name="Gehring C."/>
            <person name="Roessner U."/>
            <person name="Jung C."/>
            <person name="Murphy K."/>
            <person name="Arold S.T."/>
            <person name="Gojobori T."/>
            <person name="van der Linden C.G."/>
            <person name="van Loo E.N."/>
            <person name="Jellen E.N."/>
            <person name="Maughan P.J."/>
            <person name="Tester M."/>
        </authorList>
    </citation>
    <scope>NUCLEOTIDE SEQUENCE [LARGE SCALE GENOMIC DNA]</scope>
    <source>
        <strain evidence="5">cv. PI 614886</strain>
    </source>
</reference>
<accession>A0A803MVN7</accession>
<keyword evidence="4" id="KW-0052">Apoplast</keyword>
<dbReference type="Proteomes" id="UP000596660">
    <property type="component" value="Unplaced"/>
</dbReference>
<dbReference type="PANTHER" id="PTHR46215:SF17">
    <property type="entry name" value="DIRIGENT PROTEIN"/>
    <property type="match status" value="1"/>
</dbReference>
<comment type="similarity">
    <text evidence="1 4">Belongs to the plant dirigent protein family.</text>
</comment>
<dbReference type="KEGG" id="cqi:110706102"/>
<dbReference type="EnsemblPlants" id="AUR62035964-RA">
    <property type="protein sequence ID" value="AUR62035964-RA:cds"/>
    <property type="gene ID" value="AUR62035964"/>
</dbReference>
<sequence>MPRFGIVFPAASTIQEELEFGSVTNIEENIYVENKVFGPTVVGKAKGVYVSMSSSSDNHMMAMTVSFSVENGDDDKSSEIEIDSLKFFGVHLRDVFECHVAVIGGTGKFKDANGYAVIKVVNNNRDIGSTEGSSDDVKIMLMYNVFLS</sequence>
<keyword evidence="3 4" id="KW-0964">Secreted</keyword>
<organism evidence="5 6">
    <name type="scientific">Chenopodium quinoa</name>
    <name type="common">Quinoa</name>
    <dbReference type="NCBI Taxonomy" id="63459"/>
    <lineage>
        <taxon>Eukaryota</taxon>
        <taxon>Viridiplantae</taxon>
        <taxon>Streptophyta</taxon>
        <taxon>Embryophyta</taxon>
        <taxon>Tracheophyta</taxon>
        <taxon>Spermatophyta</taxon>
        <taxon>Magnoliopsida</taxon>
        <taxon>eudicotyledons</taxon>
        <taxon>Gunneridae</taxon>
        <taxon>Pentapetalae</taxon>
        <taxon>Caryophyllales</taxon>
        <taxon>Chenopodiaceae</taxon>
        <taxon>Chenopodioideae</taxon>
        <taxon>Atripliceae</taxon>
        <taxon>Chenopodium</taxon>
    </lineage>
</organism>
<proteinExistence type="inferred from homology"/>
<dbReference type="GO" id="GO:0048046">
    <property type="term" value="C:apoplast"/>
    <property type="evidence" value="ECO:0007669"/>
    <property type="project" value="UniProtKB-SubCell"/>
</dbReference>
<dbReference type="PANTHER" id="PTHR46215">
    <property type="entry name" value="DIRIGENT PROTEIN 24-RELATED"/>
    <property type="match status" value="1"/>
</dbReference>
<dbReference type="OrthoDB" id="1685727at2759"/>
<evidence type="ECO:0000256" key="1">
    <source>
        <dbReference type="ARBA" id="ARBA00010746"/>
    </source>
</evidence>
<dbReference type="Gramene" id="AUR62035964-RA">
    <property type="protein sequence ID" value="AUR62035964-RA:cds"/>
    <property type="gene ID" value="AUR62035964"/>
</dbReference>
<dbReference type="Pfam" id="PF03018">
    <property type="entry name" value="Dirigent"/>
    <property type="match status" value="1"/>
</dbReference>
<name>A0A803MVN7_CHEQI</name>
<comment type="function">
    <text evidence="4">Dirigent proteins impart stereoselectivity on the phenoxy radical-coupling reaction, yielding optically active lignans from two molecules of coniferyl alcohol in the biosynthesis of lignans, flavonolignans, and alkaloids and thus plays a central role in plant secondary metabolism.</text>
</comment>
<reference evidence="5" key="2">
    <citation type="submission" date="2021-03" db="UniProtKB">
        <authorList>
            <consortium name="EnsemblPlants"/>
        </authorList>
    </citation>
    <scope>IDENTIFICATION</scope>
</reference>
<dbReference type="Gene3D" id="2.40.480.10">
    <property type="entry name" value="Allene oxide cyclase-like"/>
    <property type="match status" value="1"/>
</dbReference>
<evidence type="ECO:0000313" key="6">
    <source>
        <dbReference type="Proteomes" id="UP000596660"/>
    </source>
</evidence>
<protein>
    <recommendedName>
        <fullName evidence="4">Dirigent protein</fullName>
    </recommendedName>
</protein>
<dbReference type="RefSeq" id="XP_021739707.1">
    <property type="nucleotide sequence ID" value="XM_021884015.1"/>
</dbReference>
<dbReference type="InterPro" id="IPR004265">
    <property type="entry name" value="Dirigent"/>
</dbReference>
<dbReference type="GeneID" id="110706102"/>
<keyword evidence="6" id="KW-1185">Reference proteome</keyword>
<comment type="subcellular location">
    <subcellularLocation>
        <location evidence="4">Secreted</location>
        <location evidence="4">Extracellular space</location>
        <location evidence="4">Apoplast</location>
    </subcellularLocation>
</comment>
<dbReference type="InterPro" id="IPR044859">
    <property type="entry name" value="Allene_oxi_cyc_Dirigent"/>
</dbReference>
<gene>
    <name evidence="5" type="primary">LOC110706102</name>
</gene>